<dbReference type="EMBL" id="CACTIH010007352">
    <property type="protein sequence ID" value="CAA3010814.1"/>
    <property type="molecule type" value="Genomic_DNA"/>
</dbReference>
<dbReference type="Gramene" id="OE9A074955T1">
    <property type="protein sequence ID" value="OE9A074955C1"/>
    <property type="gene ID" value="OE9A074955"/>
</dbReference>
<sequence>MRISNLRQRCFLGSNNGSCVRGVEERKDEKEEVCTTSILRNGTHHRATTVVFDSGRCRQRKVLESIDAKNGANYVANKDDADKVDVDAGTLCMEDKLRSLEILGNIDPTFNLMLD</sequence>
<dbReference type="OrthoDB" id="30195at2759"/>
<evidence type="ECO:0000313" key="1">
    <source>
        <dbReference type="EMBL" id="CAA3010814.1"/>
    </source>
</evidence>
<proteinExistence type="predicted"/>
<evidence type="ECO:0000313" key="2">
    <source>
        <dbReference type="Proteomes" id="UP000594638"/>
    </source>
</evidence>
<comment type="caution">
    <text evidence="1">The sequence shown here is derived from an EMBL/GenBank/DDBJ whole genome shotgun (WGS) entry which is preliminary data.</text>
</comment>
<reference evidence="1 2" key="1">
    <citation type="submission" date="2019-12" db="EMBL/GenBank/DDBJ databases">
        <authorList>
            <person name="Alioto T."/>
            <person name="Alioto T."/>
            <person name="Gomez Garrido J."/>
        </authorList>
    </citation>
    <scope>NUCLEOTIDE SEQUENCE [LARGE SCALE GENOMIC DNA]</scope>
</reference>
<keyword evidence="2" id="KW-1185">Reference proteome</keyword>
<protein>
    <submittedName>
        <fullName evidence="1">Uncharacterized protein</fullName>
    </submittedName>
</protein>
<dbReference type="AlphaFoldDB" id="A0A8S0U3B7"/>
<organism evidence="1 2">
    <name type="scientific">Olea europaea subsp. europaea</name>
    <dbReference type="NCBI Taxonomy" id="158383"/>
    <lineage>
        <taxon>Eukaryota</taxon>
        <taxon>Viridiplantae</taxon>
        <taxon>Streptophyta</taxon>
        <taxon>Embryophyta</taxon>
        <taxon>Tracheophyta</taxon>
        <taxon>Spermatophyta</taxon>
        <taxon>Magnoliopsida</taxon>
        <taxon>eudicotyledons</taxon>
        <taxon>Gunneridae</taxon>
        <taxon>Pentapetalae</taxon>
        <taxon>asterids</taxon>
        <taxon>lamiids</taxon>
        <taxon>Lamiales</taxon>
        <taxon>Oleaceae</taxon>
        <taxon>Oleeae</taxon>
        <taxon>Olea</taxon>
    </lineage>
</organism>
<dbReference type="Proteomes" id="UP000594638">
    <property type="component" value="Unassembled WGS sequence"/>
</dbReference>
<name>A0A8S0U3B7_OLEEU</name>
<accession>A0A8S0U3B7</accession>
<gene>
    <name evidence="1" type="ORF">OLEA9_A074955</name>
</gene>